<name>A0A1X0S8I7_RHIZD</name>
<organism evidence="1 2">
    <name type="scientific">Rhizopus microsporus</name>
    <dbReference type="NCBI Taxonomy" id="58291"/>
    <lineage>
        <taxon>Eukaryota</taxon>
        <taxon>Fungi</taxon>
        <taxon>Fungi incertae sedis</taxon>
        <taxon>Mucoromycota</taxon>
        <taxon>Mucoromycotina</taxon>
        <taxon>Mucoromycetes</taxon>
        <taxon>Mucorales</taxon>
        <taxon>Mucorineae</taxon>
        <taxon>Rhizopodaceae</taxon>
        <taxon>Rhizopus</taxon>
    </lineage>
</organism>
<dbReference type="EMBL" id="KV921291">
    <property type="protein sequence ID" value="ORE20592.1"/>
    <property type="molecule type" value="Genomic_DNA"/>
</dbReference>
<dbReference type="AlphaFoldDB" id="A0A1X0S8I7"/>
<gene>
    <name evidence="1" type="ORF">BCV71DRAFT_79142</name>
</gene>
<proteinExistence type="predicted"/>
<sequence length="209" mass="24078">MLRLSHAHCIQKHIFSYKSLLHILLRYNSQWICLDYHFTHNADNDYLILVKVSVSIMIEPRAVVEQVIIVDGVDISISWQIINRFIGYACSFVVKLFSGSDKIDPEGLSFTICIIVVYNCCISALWKSFVVNHTACSLRITGEPVWFLGPQDNFMASAAQKQVGVNSVLWREYARSWKELENGRFLFCISSRESKDQDGREERCEFHSC</sequence>
<dbReference type="Proteomes" id="UP000242381">
    <property type="component" value="Unassembled WGS sequence"/>
</dbReference>
<evidence type="ECO:0000313" key="1">
    <source>
        <dbReference type="EMBL" id="ORE20592.1"/>
    </source>
</evidence>
<reference evidence="1 2" key="1">
    <citation type="journal article" date="2016" name="Proc. Natl. Acad. Sci. U.S.A.">
        <title>Lipid metabolic changes in an early divergent fungus govern the establishment of a mutualistic symbiosis with endobacteria.</title>
        <authorList>
            <person name="Lastovetsky O.A."/>
            <person name="Gaspar M.L."/>
            <person name="Mondo S.J."/>
            <person name="LaButti K.M."/>
            <person name="Sandor L."/>
            <person name="Grigoriev I.V."/>
            <person name="Henry S.A."/>
            <person name="Pawlowska T.E."/>
        </authorList>
    </citation>
    <scope>NUCLEOTIDE SEQUENCE [LARGE SCALE GENOMIC DNA]</scope>
    <source>
        <strain evidence="1 2">ATCC 11559</strain>
    </source>
</reference>
<protein>
    <submittedName>
        <fullName evidence="1">Uncharacterized protein</fullName>
    </submittedName>
</protein>
<evidence type="ECO:0000313" key="2">
    <source>
        <dbReference type="Proteomes" id="UP000242381"/>
    </source>
</evidence>
<accession>A0A1X0S8I7</accession>